<dbReference type="EMBL" id="FTOR01000004">
    <property type="protein sequence ID" value="SIT13625.1"/>
    <property type="molecule type" value="Genomic_DNA"/>
</dbReference>
<dbReference type="InterPro" id="IPR046947">
    <property type="entry name" value="LytR-like"/>
</dbReference>
<keyword evidence="1" id="KW-0597">Phosphoprotein</keyword>
<feature type="domain" description="Response regulatory" evidence="2">
    <location>
        <begin position="4"/>
        <end position="118"/>
    </location>
</feature>
<feature type="modified residue" description="4-aspartylphosphate" evidence="1">
    <location>
        <position position="58"/>
    </location>
</feature>
<evidence type="ECO:0000256" key="1">
    <source>
        <dbReference type="PROSITE-ProRule" id="PRU00169"/>
    </source>
</evidence>
<feature type="domain" description="HTH LytTR-type" evidence="3">
    <location>
        <begin position="152"/>
        <end position="259"/>
    </location>
</feature>
<accession>A0A173M9M7</accession>
<dbReference type="RefSeq" id="WP_084206239.1">
    <property type="nucleotide sequence ID" value="NZ_AP017422.1"/>
</dbReference>
<dbReference type="GO" id="GO:0003677">
    <property type="term" value="F:DNA binding"/>
    <property type="evidence" value="ECO:0007669"/>
    <property type="project" value="InterPro"/>
</dbReference>
<dbReference type="PROSITE" id="PS50110">
    <property type="entry name" value="RESPONSE_REGULATORY"/>
    <property type="match status" value="1"/>
</dbReference>
<evidence type="ECO:0000259" key="3">
    <source>
        <dbReference type="PROSITE" id="PS50930"/>
    </source>
</evidence>
<evidence type="ECO:0000259" key="2">
    <source>
        <dbReference type="PROSITE" id="PS50110"/>
    </source>
</evidence>
<dbReference type="OrthoDB" id="2168082at2"/>
<evidence type="ECO:0000313" key="4">
    <source>
        <dbReference type="EMBL" id="SIT13625.1"/>
    </source>
</evidence>
<dbReference type="PANTHER" id="PTHR37299:SF1">
    <property type="entry name" value="STAGE 0 SPORULATION PROTEIN A HOMOLOG"/>
    <property type="match status" value="1"/>
</dbReference>
<dbReference type="Pfam" id="PF00072">
    <property type="entry name" value="Response_reg"/>
    <property type="match status" value="1"/>
</dbReference>
<organism evidence="4 5">
    <name type="scientific">Filimonas lacunae</name>
    <dbReference type="NCBI Taxonomy" id="477680"/>
    <lineage>
        <taxon>Bacteria</taxon>
        <taxon>Pseudomonadati</taxon>
        <taxon>Bacteroidota</taxon>
        <taxon>Chitinophagia</taxon>
        <taxon>Chitinophagales</taxon>
        <taxon>Chitinophagaceae</taxon>
        <taxon>Filimonas</taxon>
    </lineage>
</organism>
<sequence length="259" mass="30002">MPLRILIIEDEPANARNLEFMLGEIDATAVIVAVLPGVEESVAWLQQHAQACDVIFMDIRLSDGLSFEIFHKVTVQQPVIFVTAYDNYALQAFKVNGIDYILKPYDQEEIKQALEKYHRLYTGSQTALPDPLQIAQLLKSLQQGKPVYKQSFLVQFREKLIPLDAAHIAWFYTANEIVHACTRENKQYIIDYTLEQLQQQLNPQQFFRANRQFIIQRNAIQEIDLYFNGRLYIKLSPEPGEKVLISKARVPEFKAWLDN</sequence>
<dbReference type="InterPro" id="IPR001789">
    <property type="entry name" value="Sig_transdc_resp-reg_receiver"/>
</dbReference>
<dbReference type="KEGG" id="fln:FLA_0225"/>
<dbReference type="PANTHER" id="PTHR37299">
    <property type="entry name" value="TRANSCRIPTIONAL REGULATOR-RELATED"/>
    <property type="match status" value="1"/>
</dbReference>
<name>A0A173M9M7_9BACT</name>
<dbReference type="STRING" id="477680.SAMN05421788_10425"/>
<dbReference type="InterPro" id="IPR011006">
    <property type="entry name" value="CheY-like_superfamily"/>
</dbReference>
<dbReference type="SMART" id="SM00448">
    <property type="entry name" value="REC"/>
    <property type="match status" value="1"/>
</dbReference>
<dbReference type="GO" id="GO:0000156">
    <property type="term" value="F:phosphorelay response regulator activity"/>
    <property type="evidence" value="ECO:0007669"/>
    <property type="project" value="InterPro"/>
</dbReference>
<dbReference type="Gene3D" id="3.40.50.2300">
    <property type="match status" value="1"/>
</dbReference>
<dbReference type="InterPro" id="IPR007492">
    <property type="entry name" value="LytTR_DNA-bd_dom"/>
</dbReference>
<protein>
    <submittedName>
        <fullName evidence="4">Two component transcriptional regulator, LytTR family</fullName>
    </submittedName>
</protein>
<proteinExistence type="predicted"/>
<dbReference type="SUPFAM" id="SSF52172">
    <property type="entry name" value="CheY-like"/>
    <property type="match status" value="1"/>
</dbReference>
<reference evidence="5" key="1">
    <citation type="submission" date="2017-01" db="EMBL/GenBank/DDBJ databases">
        <authorList>
            <person name="Varghese N."/>
            <person name="Submissions S."/>
        </authorList>
    </citation>
    <scope>NUCLEOTIDE SEQUENCE [LARGE SCALE GENOMIC DNA]</scope>
    <source>
        <strain evidence="5">DSM 21054</strain>
    </source>
</reference>
<dbReference type="Proteomes" id="UP000186917">
    <property type="component" value="Unassembled WGS sequence"/>
</dbReference>
<dbReference type="Gene3D" id="2.40.50.1020">
    <property type="entry name" value="LytTr DNA-binding domain"/>
    <property type="match status" value="1"/>
</dbReference>
<dbReference type="AlphaFoldDB" id="A0A173M9M7"/>
<dbReference type="PROSITE" id="PS50930">
    <property type="entry name" value="HTH_LYTTR"/>
    <property type="match status" value="1"/>
</dbReference>
<dbReference type="Pfam" id="PF04397">
    <property type="entry name" value="LytTR"/>
    <property type="match status" value="1"/>
</dbReference>
<gene>
    <name evidence="4" type="ORF">SAMN05421788_10425</name>
</gene>
<dbReference type="SMART" id="SM00850">
    <property type="entry name" value="LytTR"/>
    <property type="match status" value="1"/>
</dbReference>
<keyword evidence="5" id="KW-1185">Reference proteome</keyword>
<evidence type="ECO:0000313" key="5">
    <source>
        <dbReference type="Proteomes" id="UP000186917"/>
    </source>
</evidence>